<evidence type="ECO:0000256" key="1">
    <source>
        <dbReference type="SAM" id="Phobius"/>
    </source>
</evidence>
<feature type="transmembrane region" description="Helical" evidence="1">
    <location>
        <begin position="160"/>
        <end position="181"/>
    </location>
</feature>
<dbReference type="InterPro" id="IPR012171">
    <property type="entry name" value="Fatty_acid_desaturase"/>
</dbReference>
<protein>
    <recommendedName>
        <fullName evidence="2">Fatty acid desaturase domain-containing protein</fullName>
    </recommendedName>
</protein>
<evidence type="ECO:0000259" key="2">
    <source>
        <dbReference type="Pfam" id="PF00487"/>
    </source>
</evidence>
<gene>
    <name evidence="3" type="ORF">TrRE_jg9198</name>
</gene>
<dbReference type="Proteomes" id="UP001165082">
    <property type="component" value="Unassembled WGS sequence"/>
</dbReference>
<dbReference type="PANTHER" id="PTHR32100">
    <property type="entry name" value="OMEGA-6 FATTY ACID DESATURASE, CHLOROPLASTIC"/>
    <property type="match status" value="1"/>
</dbReference>
<dbReference type="EMBL" id="BRXZ01001408">
    <property type="protein sequence ID" value="GMH70478.1"/>
    <property type="molecule type" value="Genomic_DNA"/>
</dbReference>
<dbReference type="AlphaFoldDB" id="A0A9W7AJY0"/>
<evidence type="ECO:0000313" key="4">
    <source>
        <dbReference type="Proteomes" id="UP001165082"/>
    </source>
</evidence>
<keyword evidence="1" id="KW-1133">Transmembrane helix</keyword>
<dbReference type="GO" id="GO:0006629">
    <property type="term" value="P:lipid metabolic process"/>
    <property type="evidence" value="ECO:0007669"/>
    <property type="project" value="InterPro"/>
</dbReference>
<sequence>MDPEIFKGFSLWCMWCIGHDAGHGTFSKTSRLANEIVGEISHSMFSLTPFAPWRLSHLKHHLNHNHLTADYSHQWFVREEDPLTTGPWWMKPAYETRMFQLPVLYLVYLLAGVPDGGHVIPYGRMWSGEPPSSVLRGLFSSALSLTFALTLLTIMGPTTFATVVLCPWTVMSMWLFTVTYLQHHSEDGKLYTDDTWTFTRGAFETCDRDYGDFVNTLSHDMMNGHVMHHLFFAQVPHYKLRQGTEGLKNFLEKEGMGGLYKTVKTEDFTREIVKQFKDNWFFVDEKDVVR</sequence>
<keyword evidence="1" id="KW-0472">Membrane</keyword>
<reference evidence="3" key="1">
    <citation type="submission" date="2022-07" db="EMBL/GenBank/DDBJ databases">
        <title>Genome analysis of Parmales, a sister group of diatoms, reveals the evolutionary specialization of diatoms from phago-mixotrophs to photoautotrophs.</title>
        <authorList>
            <person name="Ban H."/>
            <person name="Sato S."/>
            <person name="Yoshikawa S."/>
            <person name="Kazumasa Y."/>
            <person name="Nakamura Y."/>
            <person name="Ichinomiya M."/>
            <person name="Saitoh K."/>
            <person name="Sato N."/>
            <person name="Blanc-Mathieu R."/>
            <person name="Endo H."/>
            <person name="Kuwata A."/>
            <person name="Ogata H."/>
        </authorList>
    </citation>
    <scope>NUCLEOTIDE SEQUENCE</scope>
</reference>
<organism evidence="3 4">
    <name type="scientific">Triparma retinervis</name>
    <dbReference type="NCBI Taxonomy" id="2557542"/>
    <lineage>
        <taxon>Eukaryota</taxon>
        <taxon>Sar</taxon>
        <taxon>Stramenopiles</taxon>
        <taxon>Ochrophyta</taxon>
        <taxon>Bolidophyceae</taxon>
        <taxon>Parmales</taxon>
        <taxon>Triparmaceae</taxon>
        <taxon>Triparma</taxon>
    </lineage>
</organism>
<dbReference type="Pfam" id="PF00487">
    <property type="entry name" value="FA_desaturase"/>
    <property type="match status" value="1"/>
</dbReference>
<dbReference type="OrthoDB" id="1461976at2759"/>
<keyword evidence="4" id="KW-1185">Reference proteome</keyword>
<comment type="caution">
    <text evidence="3">The sequence shown here is derived from an EMBL/GenBank/DDBJ whole genome shotgun (WGS) entry which is preliminary data.</text>
</comment>
<dbReference type="InterPro" id="IPR005804">
    <property type="entry name" value="FA_desaturase_dom"/>
</dbReference>
<feature type="domain" description="Fatty acid desaturase" evidence="2">
    <location>
        <begin position="9"/>
        <end position="255"/>
    </location>
</feature>
<keyword evidence="1" id="KW-0812">Transmembrane</keyword>
<feature type="transmembrane region" description="Helical" evidence="1">
    <location>
        <begin position="134"/>
        <end position="154"/>
    </location>
</feature>
<accession>A0A9W7AJY0</accession>
<dbReference type="GO" id="GO:0016491">
    <property type="term" value="F:oxidoreductase activity"/>
    <property type="evidence" value="ECO:0007669"/>
    <property type="project" value="InterPro"/>
</dbReference>
<proteinExistence type="predicted"/>
<evidence type="ECO:0000313" key="3">
    <source>
        <dbReference type="EMBL" id="GMH70478.1"/>
    </source>
</evidence>
<name>A0A9W7AJY0_9STRA</name>